<dbReference type="Pfam" id="PF05899">
    <property type="entry name" value="Cupin_3"/>
    <property type="match status" value="1"/>
</dbReference>
<reference evidence="2 3" key="1">
    <citation type="submission" date="2019-07" db="EMBL/GenBank/DDBJ databases">
        <title>Thalassofilum flectens gen. nov., sp. nov., a novel moderate thermophilic anaerobe from a shallow sea hot spring in Kunashir Island (Russia), representing a new family in the order Bacteroidales, and proposal of Thalassofilacea fam. nov.</title>
        <authorList>
            <person name="Kochetkova T.V."/>
            <person name="Podosokorskaya O.A."/>
            <person name="Novikov A."/>
            <person name="Elcheninov A.G."/>
            <person name="Toshchakov S.V."/>
            <person name="Kublanov I.V."/>
        </authorList>
    </citation>
    <scope>NUCLEOTIDE SEQUENCE [LARGE SCALE GENOMIC DNA]</scope>
    <source>
        <strain evidence="2 3">38-H</strain>
    </source>
</reference>
<keyword evidence="3" id="KW-1185">Reference proteome</keyword>
<organism evidence="2 3">
    <name type="scientific">Tenuifilum thalassicum</name>
    <dbReference type="NCBI Taxonomy" id="2590900"/>
    <lineage>
        <taxon>Bacteria</taxon>
        <taxon>Pseudomonadati</taxon>
        <taxon>Bacteroidota</taxon>
        <taxon>Bacteroidia</taxon>
        <taxon>Bacteroidales</taxon>
        <taxon>Tenuifilaceae</taxon>
        <taxon>Tenuifilum</taxon>
    </lineage>
</organism>
<dbReference type="AlphaFoldDB" id="A0A7D3XY47"/>
<dbReference type="KEGG" id="ttz:FHG85_07040"/>
<sequence length="87" mass="10295">MVIIEKLTDEQVNQKGIKNWPIWTKEASTFDWYYDSDEECLILEGEVDVKTDEGTYTIKAGDFVTFKKGLKCVWNVKKPIRKHYNFK</sequence>
<gene>
    <name evidence="2" type="ORF">FHG85_07040</name>
</gene>
<dbReference type="PANTHER" id="PTHR33271">
    <property type="entry name" value="OS04G0445200 PROTEIN"/>
    <property type="match status" value="1"/>
</dbReference>
<dbReference type="Proteomes" id="UP000500961">
    <property type="component" value="Chromosome"/>
</dbReference>
<dbReference type="InterPro" id="IPR014710">
    <property type="entry name" value="RmlC-like_jellyroll"/>
</dbReference>
<dbReference type="CDD" id="cd02227">
    <property type="entry name" value="cupin_TM1112-like"/>
    <property type="match status" value="1"/>
</dbReference>
<name>A0A7D3XY47_9BACT</name>
<feature type="domain" description="(S)-ureidoglycine aminohydrolase cupin" evidence="1">
    <location>
        <begin position="14"/>
        <end position="84"/>
    </location>
</feature>
<dbReference type="InterPro" id="IPR008579">
    <property type="entry name" value="UGlyAH_Cupin_dom"/>
</dbReference>
<evidence type="ECO:0000259" key="1">
    <source>
        <dbReference type="Pfam" id="PF05899"/>
    </source>
</evidence>
<accession>A0A7D3XY47</accession>
<evidence type="ECO:0000313" key="2">
    <source>
        <dbReference type="EMBL" id="QKG81231.1"/>
    </source>
</evidence>
<dbReference type="SUPFAM" id="SSF51182">
    <property type="entry name" value="RmlC-like cupins"/>
    <property type="match status" value="1"/>
</dbReference>
<dbReference type="InterPro" id="IPR011051">
    <property type="entry name" value="RmlC_Cupin_sf"/>
</dbReference>
<dbReference type="PANTHER" id="PTHR33271:SF22">
    <property type="entry name" value="OS04G0445200 PROTEIN"/>
    <property type="match status" value="1"/>
</dbReference>
<proteinExistence type="predicted"/>
<dbReference type="EMBL" id="CP041345">
    <property type="protein sequence ID" value="QKG81231.1"/>
    <property type="molecule type" value="Genomic_DNA"/>
</dbReference>
<dbReference type="Gene3D" id="2.60.120.10">
    <property type="entry name" value="Jelly Rolls"/>
    <property type="match status" value="1"/>
</dbReference>
<protein>
    <submittedName>
        <fullName evidence="2">Cupin domain-containing protein</fullName>
    </submittedName>
</protein>
<evidence type="ECO:0000313" key="3">
    <source>
        <dbReference type="Proteomes" id="UP000500961"/>
    </source>
</evidence>